<dbReference type="Proteomes" id="UP001611075">
    <property type="component" value="Unassembled WGS sequence"/>
</dbReference>
<keyword evidence="3" id="KW-1185">Reference proteome</keyword>
<gene>
    <name evidence="2" type="ORF">ACH4OY_17110</name>
</gene>
<accession>A0ABW7SMJ3</accession>
<dbReference type="RefSeq" id="WP_396680648.1">
    <property type="nucleotide sequence ID" value="NZ_JBIRPU010000011.1"/>
</dbReference>
<dbReference type="EMBL" id="JBIRPU010000011">
    <property type="protein sequence ID" value="MFI0794380.1"/>
    <property type="molecule type" value="Genomic_DNA"/>
</dbReference>
<name>A0ABW7SMJ3_9ACTN</name>
<evidence type="ECO:0000313" key="2">
    <source>
        <dbReference type="EMBL" id="MFI0794380.1"/>
    </source>
</evidence>
<reference evidence="2 3" key="1">
    <citation type="submission" date="2024-10" db="EMBL/GenBank/DDBJ databases">
        <title>The Natural Products Discovery Center: Release of the First 8490 Sequenced Strains for Exploring Actinobacteria Biosynthetic Diversity.</title>
        <authorList>
            <person name="Kalkreuter E."/>
            <person name="Kautsar S.A."/>
            <person name="Yang D."/>
            <person name="Bader C.D."/>
            <person name="Teijaro C.N."/>
            <person name="Fluegel L."/>
            <person name="Davis C.M."/>
            <person name="Simpson J.R."/>
            <person name="Lauterbach L."/>
            <person name="Steele A.D."/>
            <person name="Gui C."/>
            <person name="Meng S."/>
            <person name="Li G."/>
            <person name="Viehrig K."/>
            <person name="Ye F."/>
            <person name="Su P."/>
            <person name="Kiefer A.F."/>
            <person name="Nichols A."/>
            <person name="Cepeda A.J."/>
            <person name="Yan W."/>
            <person name="Fan B."/>
            <person name="Jiang Y."/>
            <person name="Adhikari A."/>
            <person name="Zheng C.-J."/>
            <person name="Schuster L."/>
            <person name="Cowan T.M."/>
            <person name="Smanski M.J."/>
            <person name="Chevrette M.G."/>
            <person name="De Carvalho L.P.S."/>
            <person name="Shen B."/>
        </authorList>
    </citation>
    <scope>NUCLEOTIDE SEQUENCE [LARGE SCALE GENOMIC DNA]</scope>
    <source>
        <strain evidence="2 3">NPDC021253</strain>
    </source>
</reference>
<feature type="region of interest" description="Disordered" evidence="1">
    <location>
        <begin position="53"/>
        <end position="84"/>
    </location>
</feature>
<sequence length="84" mass="9110">MTDLLLWRLAYDVAEAHQPDETGRCRNLLCAAQQAPCEALRNAERAMELARGAGAVESRWPAPGAQSAAPAPPQRRSRADREAA</sequence>
<protein>
    <submittedName>
        <fullName evidence="2">Uncharacterized protein</fullName>
    </submittedName>
</protein>
<evidence type="ECO:0000256" key="1">
    <source>
        <dbReference type="SAM" id="MobiDB-lite"/>
    </source>
</evidence>
<comment type="caution">
    <text evidence="2">The sequence shown here is derived from an EMBL/GenBank/DDBJ whole genome shotgun (WGS) entry which is preliminary data.</text>
</comment>
<evidence type="ECO:0000313" key="3">
    <source>
        <dbReference type="Proteomes" id="UP001611075"/>
    </source>
</evidence>
<organism evidence="2 3">
    <name type="scientific">Micromonospora rubida</name>
    <dbReference type="NCBI Taxonomy" id="2697657"/>
    <lineage>
        <taxon>Bacteria</taxon>
        <taxon>Bacillati</taxon>
        <taxon>Actinomycetota</taxon>
        <taxon>Actinomycetes</taxon>
        <taxon>Micromonosporales</taxon>
        <taxon>Micromonosporaceae</taxon>
        <taxon>Micromonospora</taxon>
    </lineage>
</organism>
<proteinExistence type="predicted"/>